<reference evidence="1" key="1">
    <citation type="journal article" date="2015" name="Nature">
        <title>Complex archaea that bridge the gap between prokaryotes and eukaryotes.</title>
        <authorList>
            <person name="Spang A."/>
            <person name="Saw J.H."/>
            <person name="Jorgensen S.L."/>
            <person name="Zaremba-Niedzwiedzka K."/>
            <person name="Martijn J."/>
            <person name="Lind A.E."/>
            <person name="van Eijk R."/>
            <person name="Schleper C."/>
            <person name="Guy L."/>
            <person name="Ettema T.J."/>
        </authorList>
    </citation>
    <scope>NUCLEOTIDE SEQUENCE</scope>
</reference>
<gene>
    <name evidence="1" type="ORF">LCGC14_0965450</name>
</gene>
<dbReference type="EMBL" id="LAZR01003516">
    <property type="protein sequence ID" value="KKN17473.1"/>
    <property type="molecule type" value="Genomic_DNA"/>
</dbReference>
<proteinExistence type="predicted"/>
<name>A0A0F9RJR7_9ZZZZ</name>
<evidence type="ECO:0000313" key="1">
    <source>
        <dbReference type="EMBL" id="KKN17473.1"/>
    </source>
</evidence>
<organism evidence="1">
    <name type="scientific">marine sediment metagenome</name>
    <dbReference type="NCBI Taxonomy" id="412755"/>
    <lineage>
        <taxon>unclassified sequences</taxon>
        <taxon>metagenomes</taxon>
        <taxon>ecological metagenomes</taxon>
    </lineage>
</organism>
<accession>A0A0F9RJR7</accession>
<dbReference type="AlphaFoldDB" id="A0A0F9RJR7"/>
<protein>
    <submittedName>
        <fullName evidence="1">Uncharacterized protein</fullName>
    </submittedName>
</protein>
<sequence>MFSLRDSKLIFTYTKDKSTRQLYIAFGITSGEQFLAFLFDTDAIFNAKNHFEEYLTGVRATRSGLKSLRNEKDPFSFEPPIFISSTQLGPSELSYINALENMFTQIRYPYNLGFSYLQKADPQLSVLVLVVLDSVFQISASKSPSGQLYSLNYFREVLETLKISPANLKMISPFTYNQLTGIREENQIHQKSFYNTFLTALISKKDDSAFRRLLGPLTKVLDKIVNENMEFDSNYITVDEFSETELDLVELIDEILIGLFSYEGYTMLSLGFLSFSFVKNNYIIKPLTFSNQLVYRQMKDFNLYSISSRGFLENIQRSEGIRYIGTIIPSILFGTKMRFNIRGSNEFRLVHRLSKGRFLSSISSNGYTAPVSFKESDYITFGKLSNQFMDNYLNLKYKSSNYYIVKNMKGKMAIGSLLGDIVRSKYSVPILNNWALNTLRDPQISQERMELAFSMLENTKIWSDLITSYAMDNVWYSIIKPGTALEKRDPTQTLRDILLNSPSVGPIKISVYVKSIIKEFFADNNEIIVPYEKVLSHADEIQWSLKYTQMAVGSGTKSRDLSYLSALNYLQEKIIYTYSALYEIISTNFNDGDILTAIFHKITPSGYHKDSTLSTVLKAYQKEFIELKGNRLRYTFDITSADGELKLRQFVGEIVYYLTTFGATFMLKEGVTRGKDYVLAGNLMQLLSESHIRTSAVTPLGFSMNAKGYNLLSTYRSSWNKGSRGNPVWTFGDLIPGHLVMHYTNEGLSVRSKFNNMLQLFGSYQIRGLLKFDQL</sequence>
<comment type="caution">
    <text evidence="1">The sequence shown here is derived from an EMBL/GenBank/DDBJ whole genome shotgun (WGS) entry which is preliminary data.</text>
</comment>